<evidence type="ECO:0000256" key="2">
    <source>
        <dbReference type="PIRSR" id="PIRSR004682-1"/>
    </source>
</evidence>
<reference evidence="5 6" key="1">
    <citation type="journal article" date="2016" name="Nat. Commun.">
        <title>Thousands of microbial genomes shed light on interconnected biogeochemical processes in an aquifer system.</title>
        <authorList>
            <person name="Anantharaman K."/>
            <person name="Brown C.T."/>
            <person name="Hug L.A."/>
            <person name="Sharon I."/>
            <person name="Castelle C.J."/>
            <person name="Probst A.J."/>
            <person name="Thomas B.C."/>
            <person name="Singh A."/>
            <person name="Wilkins M.J."/>
            <person name="Karaoz U."/>
            <person name="Brodie E.L."/>
            <person name="Williams K.H."/>
            <person name="Hubbard S.S."/>
            <person name="Banfield J.F."/>
        </authorList>
    </citation>
    <scope>NUCLEOTIDE SEQUENCE [LARGE SCALE GENOMIC DNA]</scope>
</reference>
<dbReference type="EC" id="3.1.3.-" evidence="1"/>
<keyword evidence="1" id="KW-0378">Hydrolase</keyword>
<evidence type="ECO:0000313" key="6">
    <source>
        <dbReference type="Proteomes" id="UP000176854"/>
    </source>
</evidence>
<comment type="cofactor">
    <cofactor evidence="4">
        <name>Mg(2+)</name>
        <dbReference type="ChEBI" id="CHEBI:18420"/>
    </cofactor>
</comment>
<feature type="binding site" evidence="4">
    <location>
        <position position="98"/>
    </location>
    <ligand>
        <name>Zn(2+)</name>
        <dbReference type="ChEBI" id="CHEBI:29105"/>
    </ligand>
</feature>
<keyword evidence="1" id="KW-0119">Carbohydrate metabolism</keyword>
<dbReference type="InterPro" id="IPR013954">
    <property type="entry name" value="PNK3P"/>
</dbReference>
<dbReference type="PANTHER" id="PTHR42891">
    <property type="entry name" value="D-GLYCERO-BETA-D-MANNO-HEPTOSE-1,7-BISPHOSPHATE 7-PHOSPHATASE"/>
    <property type="match status" value="1"/>
</dbReference>
<dbReference type="Pfam" id="PF08645">
    <property type="entry name" value="PNK3P"/>
    <property type="match status" value="1"/>
</dbReference>
<dbReference type="PIRSF" id="PIRSF004682">
    <property type="entry name" value="GmhB"/>
    <property type="match status" value="1"/>
</dbReference>
<evidence type="ECO:0000256" key="3">
    <source>
        <dbReference type="PIRSR" id="PIRSR004682-3"/>
    </source>
</evidence>
<sequence length="190" mass="22181">MKKVQEVLVISDRDGTLIENIEFFGRDADWKTQLRLNYEVVRFLNFIQKKYKTTTVVVTNQSGVARGYFTLKIVDGINQTLEKMLSKSGVKIDNWQYCPDVDATYAKKKQRLQLIKKYIKDKTVRKPSPQMVFQALVKLGKRISEYKRVLVVGDRDEDRKLAVNLQAQFIDIRGKDSRKMISDFYAVINF</sequence>
<organism evidence="5 6">
    <name type="scientific">Candidatus Gottesmanbacteria bacterium RBG_16_43_7</name>
    <dbReference type="NCBI Taxonomy" id="1798373"/>
    <lineage>
        <taxon>Bacteria</taxon>
        <taxon>Candidatus Gottesmaniibacteriota</taxon>
    </lineage>
</organism>
<dbReference type="InterPro" id="IPR004446">
    <property type="entry name" value="Heptose_bisP_phosphatase"/>
</dbReference>
<dbReference type="Gene3D" id="3.40.50.1000">
    <property type="entry name" value="HAD superfamily/HAD-like"/>
    <property type="match status" value="1"/>
</dbReference>
<evidence type="ECO:0000256" key="4">
    <source>
        <dbReference type="PIRSR" id="PIRSR004682-4"/>
    </source>
</evidence>
<dbReference type="GO" id="GO:0005975">
    <property type="term" value="P:carbohydrate metabolic process"/>
    <property type="evidence" value="ECO:0007669"/>
    <property type="project" value="InterPro"/>
</dbReference>
<dbReference type="PANTHER" id="PTHR42891:SF1">
    <property type="entry name" value="D-GLYCERO-BETA-D-MANNO-HEPTOSE-1,7-BISPHOSPHATE 7-PHOSPHATASE"/>
    <property type="match status" value="1"/>
</dbReference>
<gene>
    <name evidence="5" type="ORF">A2154_03050</name>
</gene>
<protein>
    <recommendedName>
        <fullName evidence="1">D,D-heptose 1,7-bisphosphate phosphatase</fullName>
        <ecNumber evidence="1">3.1.3.-</ecNumber>
    </recommendedName>
</protein>
<dbReference type="InterPro" id="IPR036412">
    <property type="entry name" value="HAD-like_sf"/>
</dbReference>
<dbReference type="GO" id="GO:0016791">
    <property type="term" value="F:phosphatase activity"/>
    <property type="evidence" value="ECO:0007669"/>
    <property type="project" value="InterPro"/>
</dbReference>
<comment type="cofactor">
    <cofactor evidence="4">
        <name>Zn(2+)</name>
        <dbReference type="ChEBI" id="CHEBI:29105"/>
    </cofactor>
</comment>
<proteinExistence type="inferred from homology"/>
<dbReference type="STRING" id="1798373.A2154_03050"/>
<dbReference type="GO" id="GO:0046872">
    <property type="term" value="F:metal ion binding"/>
    <property type="evidence" value="ECO:0007669"/>
    <property type="project" value="UniProtKB-KW"/>
</dbReference>
<feature type="site" description="Contributes to substrate recognition" evidence="3">
    <location>
        <position position="125"/>
    </location>
</feature>
<feature type="site" description="Stabilizes the phosphoryl group" evidence="3">
    <location>
        <position position="126"/>
    </location>
</feature>
<dbReference type="Proteomes" id="UP000176854">
    <property type="component" value="Unassembled WGS sequence"/>
</dbReference>
<dbReference type="SUPFAM" id="SSF56784">
    <property type="entry name" value="HAD-like"/>
    <property type="match status" value="1"/>
</dbReference>
<dbReference type="NCBIfam" id="TIGR01662">
    <property type="entry name" value="HAD-SF-IIIA"/>
    <property type="match status" value="1"/>
</dbReference>
<keyword evidence="4" id="KW-0479">Metal-binding</keyword>
<keyword evidence="4" id="KW-0862">Zinc</keyword>
<accession>A0A1F5ZBW9</accession>
<evidence type="ECO:0000256" key="1">
    <source>
        <dbReference type="PIRNR" id="PIRNR004682"/>
    </source>
</evidence>
<dbReference type="AlphaFoldDB" id="A0A1F5ZBW9"/>
<keyword evidence="4" id="KW-0460">Magnesium</keyword>
<evidence type="ECO:0000313" key="5">
    <source>
        <dbReference type="EMBL" id="OGG09607.1"/>
    </source>
</evidence>
<comment type="similarity">
    <text evidence="1">Belongs to the gmhB family.</text>
</comment>
<feature type="binding site" evidence="4">
    <location>
        <position position="154"/>
    </location>
    <ligand>
        <name>Mg(2+)</name>
        <dbReference type="ChEBI" id="CHEBI:18420"/>
    </ligand>
</feature>
<feature type="binding site" evidence="4">
    <location>
        <position position="14"/>
    </location>
    <ligand>
        <name>Mg(2+)</name>
        <dbReference type="ChEBI" id="CHEBI:18420"/>
    </ligand>
</feature>
<feature type="active site" description="Nucleophile" evidence="2">
    <location>
        <position position="12"/>
    </location>
</feature>
<dbReference type="GO" id="GO:0005737">
    <property type="term" value="C:cytoplasm"/>
    <property type="evidence" value="ECO:0007669"/>
    <property type="project" value="UniProtKB-SubCell"/>
</dbReference>
<keyword evidence="1" id="KW-0963">Cytoplasm</keyword>
<comment type="caution">
    <text evidence="5">The sequence shown here is derived from an EMBL/GenBank/DDBJ whole genome shotgun (WGS) entry which is preliminary data.</text>
</comment>
<feature type="binding site" evidence="4">
    <location>
        <position position="12"/>
    </location>
    <ligand>
        <name>Mg(2+)</name>
        <dbReference type="ChEBI" id="CHEBI:18420"/>
    </ligand>
</feature>
<dbReference type="InterPro" id="IPR023214">
    <property type="entry name" value="HAD_sf"/>
</dbReference>
<dbReference type="InterPro" id="IPR006549">
    <property type="entry name" value="HAD-SF_hydro_IIIA"/>
</dbReference>
<comment type="subcellular location">
    <subcellularLocation>
        <location evidence="1">Cytoplasm</location>
    </subcellularLocation>
</comment>
<feature type="active site" description="Proton donor" evidence="2">
    <location>
        <position position="14"/>
    </location>
</feature>
<feature type="site" description="Stabilizes the phosphoryl group" evidence="3">
    <location>
        <position position="59"/>
    </location>
</feature>
<name>A0A1F5ZBW9_9BACT</name>
<dbReference type="EMBL" id="MFJC01000018">
    <property type="protein sequence ID" value="OGG09607.1"/>
    <property type="molecule type" value="Genomic_DNA"/>
</dbReference>